<reference evidence="2 3" key="1">
    <citation type="journal article" date="2019" name="Commun. Biol.">
        <title>The bagworm genome reveals a unique fibroin gene that provides high tensile strength.</title>
        <authorList>
            <person name="Kono N."/>
            <person name="Nakamura H."/>
            <person name="Ohtoshi R."/>
            <person name="Tomita M."/>
            <person name="Numata K."/>
            <person name="Arakawa K."/>
        </authorList>
    </citation>
    <scope>NUCLEOTIDE SEQUENCE [LARGE SCALE GENOMIC DNA]</scope>
</reference>
<dbReference type="EMBL" id="BGZK01000768">
    <property type="protein sequence ID" value="GBP59705.1"/>
    <property type="molecule type" value="Genomic_DNA"/>
</dbReference>
<sequence length="105" mass="11861">MPGRRARSASPHDTRHPQMSHARKRTKLCRNNGIVLVSERQPITDHKKNHIKLRSEVKPSASDFGTVDDDGLQRTRTGTATDAEGRSCNRLDLKQDSYGWARLGR</sequence>
<evidence type="ECO:0000256" key="1">
    <source>
        <dbReference type="SAM" id="MobiDB-lite"/>
    </source>
</evidence>
<name>A0A4C1XC37_EUMVA</name>
<comment type="caution">
    <text evidence="2">The sequence shown here is derived from an EMBL/GenBank/DDBJ whole genome shotgun (WGS) entry which is preliminary data.</text>
</comment>
<protein>
    <submittedName>
        <fullName evidence="2">Uncharacterized protein</fullName>
    </submittedName>
</protein>
<keyword evidence="3" id="KW-1185">Reference proteome</keyword>
<dbReference type="AlphaFoldDB" id="A0A4C1XC37"/>
<dbReference type="Proteomes" id="UP000299102">
    <property type="component" value="Unassembled WGS sequence"/>
</dbReference>
<feature type="region of interest" description="Disordered" evidence="1">
    <location>
        <begin position="59"/>
        <end position="83"/>
    </location>
</feature>
<proteinExistence type="predicted"/>
<gene>
    <name evidence="2" type="ORF">EVAR_48674_1</name>
</gene>
<feature type="region of interest" description="Disordered" evidence="1">
    <location>
        <begin position="1"/>
        <end position="26"/>
    </location>
</feature>
<evidence type="ECO:0000313" key="2">
    <source>
        <dbReference type="EMBL" id="GBP59705.1"/>
    </source>
</evidence>
<evidence type="ECO:0000313" key="3">
    <source>
        <dbReference type="Proteomes" id="UP000299102"/>
    </source>
</evidence>
<accession>A0A4C1XC37</accession>
<organism evidence="2 3">
    <name type="scientific">Eumeta variegata</name>
    <name type="common">Bagworm moth</name>
    <name type="synonym">Eumeta japonica</name>
    <dbReference type="NCBI Taxonomy" id="151549"/>
    <lineage>
        <taxon>Eukaryota</taxon>
        <taxon>Metazoa</taxon>
        <taxon>Ecdysozoa</taxon>
        <taxon>Arthropoda</taxon>
        <taxon>Hexapoda</taxon>
        <taxon>Insecta</taxon>
        <taxon>Pterygota</taxon>
        <taxon>Neoptera</taxon>
        <taxon>Endopterygota</taxon>
        <taxon>Lepidoptera</taxon>
        <taxon>Glossata</taxon>
        <taxon>Ditrysia</taxon>
        <taxon>Tineoidea</taxon>
        <taxon>Psychidae</taxon>
        <taxon>Oiketicinae</taxon>
        <taxon>Eumeta</taxon>
    </lineage>
</organism>